<dbReference type="InterPro" id="IPR036634">
    <property type="entry name" value="PRD_sf"/>
</dbReference>
<feature type="domain" description="HTH deoR-type" evidence="5">
    <location>
        <begin position="5"/>
        <end position="64"/>
    </location>
</feature>
<dbReference type="InterPro" id="IPR001034">
    <property type="entry name" value="DeoR_HTH"/>
</dbReference>
<dbReference type="Pfam" id="PF00359">
    <property type="entry name" value="PTS_EIIA_2"/>
    <property type="match status" value="1"/>
</dbReference>
<protein>
    <submittedName>
        <fullName evidence="9">BglG family transcription antiterminator</fullName>
    </submittedName>
</protein>
<dbReference type="InterPro" id="IPR036095">
    <property type="entry name" value="PTS_EIIB-like_sf"/>
</dbReference>
<dbReference type="CDD" id="cd05568">
    <property type="entry name" value="PTS_IIB_bgl_like"/>
    <property type="match status" value="1"/>
</dbReference>
<evidence type="ECO:0000256" key="2">
    <source>
        <dbReference type="ARBA" id="ARBA00022737"/>
    </source>
</evidence>
<dbReference type="InterPro" id="IPR036390">
    <property type="entry name" value="WH_DNA-bd_sf"/>
</dbReference>
<dbReference type="Gene3D" id="1.10.10.10">
    <property type="entry name" value="Winged helix-like DNA-binding domain superfamily/Winged helix DNA-binding domain"/>
    <property type="match status" value="1"/>
</dbReference>
<dbReference type="PANTHER" id="PTHR30185:SF18">
    <property type="entry name" value="TRANSCRIPTIONAL REGULATOR MTLR"/>
    <property type="match status" value="1"/>
</dbReference>
<dbReference type="EMBL" id="JBHUCX010000035">
    <property type="protein sequence ID" value="MFD1675715.1"/>
    <property type="molecule type" value="Genomic_DNA"/>
</dbReference>
<evidence type="ECO:0000313" key="10">
    <source>
        <dbReference type="Proteomes" id="UP001597079"/>
    </source>
</evidence>
<evidence type="ECO:0000259" key="5">
    <source>
        <dbReference type="PROSITE" id="PS51000"/>
    </source>
</evidence>
<dbReference type="PROSITE" id="PS51099">
    <property type="entry name" value="PTS_EIIB_TYPE_2"/>
    <property type="match status" value="1"/>
</dbReference>
<dbReference type="Pfam" id="PF08279">
    <property type="entry name" value="HTH_11"/>
    <property type="match status" value="1"/>
</dbReference>
<organism evidence="9 10">
    <name type="scientific">Alicyclobacillus fodiniaquatilis</name>
    <dbReference type="NCBI Taxonomy" id="1661150"/>
    <lineage>
        <taxon>Bacteria</taxon>
        <taxon>Bacillati</taxon>
        <taxon>Bacillota</taxon>
        <taxon>Bacilli</taxon>
        <taxon>Bacillales</taxon>
        <taxon>Alicyclobacillaceae</taxon>
        <taxon>Alicyclobacillus</taxon>
    </lineage>
</organism>
<dbReference type="SUPFAM" id="SSF55804">
    <property type="entry name" value="Phoshotransferase/anion transport protein"/>
    <property type="match status" value="1"/>
</dbReference>
<dbReference type="Gene3D" id="3.40.930.10">
    <property type="entry name" value="Mannitol-specific EII, Chain A"/>
    <property type="match status" value="1"/>
</dbReference>
<feature type="domain" description="PTS EIIA type-2" evidence="6">
    <location>
        <begin position="522"/>
        <end position="673"/>
    </location>
</feature>
<comment type="caution">
    <text evidence="9">The sequence shown here is derived from an EMBL/GenBank/DDBJ whole genome shotgun (WGS) entry which is preliminary data.</text>
</comment>
<dbReference type="Gene3D" id="3.40.50.2300">
    <property type="match status" value="1"/>
</dbReference>
<dbReference type="InterPro" id="IPR013011">
    <property type="entry name" value="PTS_EIIB_2"/>
</dbReference>
<evidence type="ECO:0000256" key="4">
    <source>
        <dbReference type="ARBA" id="ARBA00023163"/>
    </source>
</evidence>
<dbReference type="InterPro" id="IPR011608">
    <property type="entry name" value="PRD"/>
</dbReference>
<keyword evidence="3" id="KW-0805">Transcription regulation</keyword>
<evidence type="ECO:0000259" key="7">
    <source>
        <dbReference type="PROSITE" id="PS51099"/>
    </source>
</evidence>
<evidence type="ECO:0000256" key="3">
    <source>
        <dbReference type="ARBA" id="ARBA00023015"/>
    </source>
</evidence>
<keyword evidence="2" id="KW-0677">Repeat</keyword>
<dbReference type="PROSITE" id="PS51000">
    <property type="entry name" value="HTH_DEOR_2"/>
    <property type="match status" value="1"/>
</dbReference>
<dbReference type="Proteomes" id="UP001597079">
    <property type="component" value="Unassembled WGS sequence"/>
</dbReference>
<dbReference type="Gene3D" id="1.10.1790.10">
    <property type="entry name" value="PRD domain"/>
    <property type="match status" value="1"/>
</dbReference>
<feature type="domain" description="PTS EIIB type-2" evidence="7">
    <location>
        <begin position="414"/>
        <end position="500"/>
    </location>
</feature>
<dbReference type="InterPro" id="IPR002178">
    <property type="entry name" value="PTS_EIIA_type-2_dom"/>
</dbReference>
<proteinExistence type="predicted"/>
<evidence type="ECO:0000259" key="8">
    <source>
        <dbReference type="PROSITE" id="PS51372"/>
    </source>
</evidence>
<dbReference type="InterPro" id="IPR016152">
    <property type="entry name" value="PTrfase/Anion_transptr"/>
</dbReference>
<accession>A0ABW4JKG1</accession>
<dbReference type="SUPFAM" id="SSF46785">
    <property type="entry name" value="Winged helix' DNA-binding domain"/>
    <property type="match status" value="1"/>
</dbReference>
<dbReference type="InterPro" id="IPR013196">
    <property type="entry name" value="HTH_11"/>
</dbReference>
<gene>
    <name evidence="9" type="ORF">ACFSB2_13520</name>
</gene>
<dbReference type="PROSITE" id="PS51372">
    <property type="entry name" value="PRD_2"/>
    <property type="match status" value="1"/>
</dbReference>
<dbReference type="SUPFAM" id="SSF52794">
    <property type="entry name" value="PTS system IIB component-like"/>
    <property type="match status" value="1"/>
</dbReference>
<reference evidence="10" key="1">
    <citation type="journal article" date="2019" name="Int. J. Syst. Evol. Microbiol.">
        <title>The Global Catalogue of Microorganisms (GCM) 10K type strain sequencing project: providing services to taxonomists for standard genome sequencing and annotation.</title>
        <authorList>
            <consortium name="The Broad Institute Genomics Platform"/>
            <consortium name="The Broad Institute Genome Sequencing Center for Infectious Disease"/>
            <person name="Wu L."/>
            <person name="Ma J."/>
        </authorList>
    </citation>
    <scope>NUCLEOTIDE SEQUENCE [LARGE SCALE GENOMIC DNA]</scope>
    <source>
        <strain evidence="10">CGMCC 1.12286</strain>
    </source>
</reference>
<dbReference type="SUPFAM" id="SSF63520">
    <property type="entry name" value="PTS-regulatory domain, PRD"/>
    <property type="match status" value="1"/>
</dbReference>
<evidence type="ECO:0000256" key="1">
    <source>
        <dbReference type="ARBA" id="ARBA00022679"/>
    </source>
</evidence>
<dbReference type="PROSITE" id="PS51094">
    <property type="entry name" value="PTS_EIIA_TYPE_2"/>
    <property type="match status" value="1"/>
</dbReference>
<name>A0ABW4JKG1_9BACL</name>
<keyword evidence="4" id="KW-0804">Transcription</keyword>
<dbReference type="RefSeq" id="WP_377943600.1">
    <property type="nucleotide sequence ID" value="NZ_JBHUCX010000035.1"/>
</dbReference>
<evidence type="ECO:0000313" key="9">
    <source>
        <dbReference type="EMBL" id="MFD1675715.1"/>
    </source>
</evidence>
<dbReference type="InterPro" id="IPR050661">
    <property type="entry name" value="BglG_antiterminators"/>
</dbReference>
<keyword evidence="1" id="KW-0808">Transferase</keyword>
<dbReference type="PANTHER" id="PTHR30185">
    <property type="entry name" value="CRYPTIC BETA-GLUCOSIDE BGL OPERON ANTITERMINATOR"/>
    <property type="match status" value="1"/>
</dbReference>
<keyword evidence="10" id="KW-1185">Reference proteome</keyword>
<evidence type="ECO:0000259" key="6">
    <source>
        <dbReference type="PROSITE" id="PS51094"/>
    </source>
</evidence>
<sequence length="675" mass="74801">MTRALTSRQKYILHMLADHQGMSMEEIVRRLAVSRRTIQRDIHVLQTYLTQFDVLLNPIAGNIHLQGEHHDIARALAQAGNVPVRLALTPKGRMFYVALELLLTQGPLKLNYLGKRLQVTSASVSRDLDQISDWLRSRGLKLIRRQGYGVEVTGDDTARLESVAELVHEQLSMYELMSVLRGQAVEQTELPLRSWLANWFGAERVQKLRDVLTHQLADFNPPLDEAAFYGFMLHVIMTCLRIEEHVHLEPVTADGTTPTEVELCARILQEMLPGIQHVEGEAQYLAKHLRGAKVQMTEESRILPLNITTMDLAFQLTQRLSEMLQLPLSEDRDLLVSLAQHLEPAIYRMKAGLTIRNPLLEEVKRRYEPYFVAMRAVSRQVLGAYELVVPDTEIAYLTMHLGAALERWKSGNVWRVKIVCPNGISSAELLASRMRNQFPQVEVVSVDAVNTLDDSDCDFIVATVPLTAPHVPSITVSPFLNDEDVAGVQAILQALAQTHVPLAKQPVHAIGDTVEREADDAATLTGRMAAVSVGAASLADLIEQAAQRAVEAGDATDVAEVVEAVTARERLGSIVLPGKRFAVLHARAASCTRAHIAVYRLLRPIDMQGVGQASERVDTVLLLLARRDESAAVVERLGKLSSALITQPDLLEILRSAAIDDVRQAVLAAINQTQE</sequence>
<dbReference type="Pfam" id="PF00874">
    <property type="entry name" value="PRD"/>
    <property type="match status" value="1"/>
</dbReference>
<feature type="domain" description="PRD" evidence="8">
    <location>
        <begin position="304"/>
        <end position="411"/>
    </location>
</feature>
<dbReference type="InterPro" id="IPR036388">
    <property type="entry name" value="WH-like_DNA-bd_sf"/>
</dbReference>